<gene>
    <name evidence="1" type="ORF">ACFQ13_01885</name>
</gene>
<dbReference type="EMBL" id="JBHTKM010000008">
    <property type="protein sequence ID" value="MFD1014658.1"/>
    <property type="molecule type" value="Genomic_DNA"/>
</dbReference>
<organism evidence="1 2">
    <name type="scientific">Winogradskyella rapida</name>
    <dbReference type="NCBI Taxonomy" id="549701"/>
    <lineage>
        <taxon>Bacteria</taxon>
        <taxon>Pseudomonadati</taxon>
        <taxon>Bacteroidota</taxon>
        <taxon>Flavobacteriia</taxon>
        <taxon>Flavobacteriales</taxon>
        <taxon>Flavobacteriaceae</taxon>
        <taxon>Winogradskyella</taxon>
    </lineage>
</organism>
<comment type="caution">
    <text evidence="1">The sequence shown here is derived from an EMBL/GenBank/DDBJ whole genome shotgun (WGS) entry which is preliminary data.</text>
</comment>
<evidence type="ECO:0000313" key="2">
    <source>
        <dbReference type="Proteomes" id="UP001597086"/>
    </source>
</evidence>
<keyword evidence="2" id="KW-1185">Reference proteome</keyword>
<proteinExistence type="predicted"/>
<evidence type="ECO:0000313" key="1">
    <source>
        <dbReference type="EMBL" id="MFD1014658.1"/>
    </source>
</evidence>
<dbReference type="RefSeq" id="WP_386113438.1">
    <property type="nucleotide sequence ID" value="NZ_JBHTKM010000008.1"/>
</dbReference>
<dbReference type="Proteomes" id="UP001597086">
    <property type="component" value="Unassembled WGS sequence"/>
</dbReference>
<reference evidence="2" key="1">
    <citation type="journal article" date="2019" name="Int. J. Syst. Evol. Microbiol.">
        <title>The Global Catalogue of Microorganisms (GCM) 10K type strain sequencing project: providing services to taxonomists for standard genome sequencing and annotation.</title>
        <authorList>
            <consortium name="The Broad Institute Genomics Platform"/>
            <consortium name="The Broad Institute Genome Sequencing Center for Infectious Disease"/>
            <person name="Wu L."/>
            <person name="Ma J."/>
        </authorList>
    </citation>
    <scope>NUCLEOTIDE SEQUENCE [LARGE SCALE GENOMIC DNA]</scope>
    <source>
        <strain evidence="2">CCUG 56098</strain>
    </source>
</reference>
<accession>A0ABW3KP91</accession>
<sequence length="238" mass="28162">RWQTYNRTMKFIFLTIILLLTFSCSNEKAIAEFEEVLGKENSETLTYLVNDFESDFLKRQYPNLETKKAYKQFLTELSKGETEYWKKISKSSREYLKKRDLRLEIYSVPDSIWIERDPEKLTLSFSDVPMLKIRRKYLLPDGTLGYSTSESSFRYKEAIDEDSIIESRKNWVAINYVGSYTRALNSIKNKSRFLTGYLDMRDAAGTIDPRLIADRMLETKVDLNDYFIKRLIVTEIVY</sequence>
<feature type="non-terminal residue" evidence="1">
    <location>
        <position position="1"/>
    </location>
</feature>
<protein>
    <submittedName>
        <fullName evidence="1">Uncharacterized protein</fullName>
    </submittedName>
</protein>
<name>A0ABW3KP91_9FLAO</name>